<dbReference type="Proteomes" id="UP000219042">
    <property type="component" value="Unassembled WGS sequence"/>
</dbReference>
<keyword evidence="3" id="KW-1185">Reference proteome</keyword>
<gene>
    <name evidence="2" type="ORF">SAMN05421731_10235</name>
</gene>
<feature type="domain" description="Antitoxin FitA-like ribbon-helix-helix" evidence="1">
    <location>
        <begin position="3"/>
        <end position="39"/>
    </location>
</feature>
<accession>A0A240E6P8</accession>
<proteinExistence type="predicted"/>
<name>A0A240E6P8_9GAMM</name>
<protein>
    <recommendedName>
        <fullName evidence="1">Antitoxin FitA-like ribbon-helix-helix domain-containing protein</fullName>
    </recommendedName>
</protein>
<dbReference type="EMBL" id="OANT01000002">
    <property type="protein sequence ID" value="SNX43879.1"/>
    <property type="molecule type" value="Genomic_DNA"/>
</dbReference>
<reference evidence="3" key="1">
    <citation type="submission" date="2016-09" db="EMBL/GenBank/DDBJ databases">
        <authorList>
            <person name="Varghese N."/>
            <person name="Submissions S."/>
        </authorList>
    </citation>
    <scope>NUCLEOTIDE SEQUENCE [LARGE SCALE GENOMIC DNA]</scope>
    <source>
        <strain evidence="3">ANC 4466</strain>
    </source>
</reference>
<dbReference type="InterPro" id="IPR053853">
    <property type="entry name" value="FitA-like_RHH"/>
</dbReference>
<evidence type="ECO:0000259" key="1">
    <source>
        <dbReference type="Pfam" id="PF22513"/>
    </source>
</evidence>
<dbReference type="GO" id="GO:0006355">
    <property type="term" value="P:regulation of DNA-templated transcription"/>
    <property type="evidence" value="ECO:0007669"/>
    <property type="project" value="InterPro"/>
</dbReference>
<organism evidence="2 3">
    <name type="scientific">Acinetobacter puyangensis</name>
    <dbReference type="NCBI Taxonomy" id="1096779"/>
    <lineage>
        <taxon>Bacteria</taxon>
        <taxon>Pseudomonadati</taxon>
        <taxon>Pseudomonadota</taxon>
        <taxon>Gammaproteobacteria</taxon>
        <taxon>Moraxellales</taxon>
        <taxon>Moraxellaceae</taxon>
        <taxon>Acinetobacter</taxon>
    </lineage>
</organism>
<dbReference type="OrthoDB" id="2389872at2"/>
<sequence>MTSLIIPNVNDAMFLQLQQRANLNGYSLEKELLLILEQSLCSSTHVKSIDNSPPKDLATRIHERFKDYDVSDVVF</sequence>
<dbReference type="SUPFAM" id="SSF47598">
    <property type="entry name" value="Ribbon-helix-helix"/>
    <property type="match status" value="1"/>
</dbReference>
<evidence type="ECO:0000313" key="2">
    <source>
        <dbReference type="EMBL" id="SNX43879.1"/>
    </source>
</evidence>
<dbReference type="AlphaFoldDB" id="A0A240E6P8"/>
<evidence type="ECO:0000313" key="3">
    <source>
        <dbReference type="Proteomes" id="UP000219042"/>
    </source>
</evidence>
<dbReference type="Pfam" id="PF22513">
    <property type="entry name" value="FitA-like_RHH"/>
    <property type="match status" value="1"/>
</dbReference>
<dbReference type="InterPro" id="IPR010985">
    <property type="entry name" value="Ribbon_hlx_hlx"/>
</dbReference>
<dbReference type="RefSeq" id="WP_097078174.1">
    <property type="nucleotide sequence ID" value="NZ_BAABHT010000010.1"/>
</dbReference>